<dbReference type="EMBL" id="MOXJ01000028">
    <property type="protein sequence ID" value="PDO09757.1"/>
    <property type="molecule type" value="Genomic_DNA"/>
</dbReference>
<feature type="transmembrane region" description="Helical" evidence="2">
    <location>
        <begin position="164"/>
        <end position="184"/>
    </location>
</feature>
<feature type="transmembrane region" description="Helical" evidence="2">
    <location>
        <begin position="77"/>
        <end position="95"/>
    </location>
</feature>
<feature type="transmembrane region" description="Helical" evidence="2">
    <location>
        <begin position="284"/>
        <end position="302"/>
    </location>
</feature>
<comment type="subcellular location">
    <subcellularLocation>
        <location evidence="1">Cell membrane</location>
        <topology evidence="1">Multi-pass membrane protein</topology>
    </subcellularLocation>
</comment>
<feature type="transmembrane region" description="Helical" evidence="2">
    <location>
        <begin position="101"/>
        <end position="122"/>
    </location>
</feature>
<dbReference type="SUPFAM" id="SSF103473">
    <property type="entry name" value="MFS general substrate transporter"/>
    <property type="match status" value="1"/>
</dbReference>
<protein>
    <recommendedName>
        <fullName evidence="5">MFS transporter</fullName>
    </recommendedName>
</protein>
<evidence type="ECO:0000256" key="2">
    <source>
        <dbReference type="SAM" id="Phobius"/>
    </source>
</evidence>
<dbReference type="Gene3D" id="1.20.1250.20">
    <property type="entry name" value="MFS general substrate transporter like domains"/>
    <property type="match status" value="2"/>
</dbReference>
<dbReference type="Proteomes" id="UP000243688">
    <property type="component" value="Unassembled WGS sequence"/>
</dbReference>
<keyword evidence="2" id="KW-0472">Membrane</keyword>
<dbReference type="PANTHER" id="PTHR23526">
    <property type="entry name" value="INTEGRAL MEMBRANE TRANSPORT PROTEIN-RELATED"/>
    <property type="match status" value="1"/>
</dbReference>
<reference evidence="3 4" key="1">
    <citation type="submission" date="2016-12" db="EMBL/GenBank/DDBJ databases">
        <title>Candidatus Reconcilibacillus cellulovorans genome.</title>
        <authorList>
            <person name="Kolinko S."/>
            <person name="Wu Y.-W."/>
            <person name="Tachea F."/>
            <person name="Denzel E."/>
            <person name="Hiras J."/>
            <person name="Baecker N."/>
            <person name="Chan L.J."/>
            <person name="Eichorst S.A."/>
            <person name="Frey D."/>
            <person name="Adams P.D."/>
            <person name="Pray T."/>
            <person name="Tanjore D."/>
            <person name="Petzold C.J."/>
            <person name="Gladden J.M."/>
            <person name="Simmons B.A."/>
            <person name="Singer S.W."/>
        </authorList>
    </citation>
    <scope>NUCLEOTIDE SEQUENCE [LARGE SCALE GENOMIC DNA]</scope>
    <source>
        <strain evidence="3">JTherm</strain>
    </source>
</reference>
<comment type="caution">
    <text evidence="3">The sequence shown here is derived from an EMBL/GenBank/DDBJ whole genome shotgun (WGS) entry which is preliminary data.</text>
</comment>
<feature type="transmembrane region" description="Helical" evidence="2">
    <location>
        <begin position="366"/>
        <end position="390"/>
    </location>
</feature>
<dbReference type="InterPro" id="IPR011701">
    <property type="entry name" value="MFS"/>
</dbReference>
<feature type="transmembrane region" description="Helical" evidence="2">
    <location>
        <begin position="254"/>
        <end position="272"/>
    </location>
</feature>
<keyword evidence="2" id="KW-1133">Transmembrane helix</keyword>
<dbReference type="PANTHER" id="PTHR23526:SF4">
    <property type="entry name" value="INTEGRAL MEMBRANE TRANSPORT PROTEIN"/>
    <property type="match status" value="1"/>
</dbReference>
<dbReference type="InterPro" id="IPR036259">
    <property type="entry name" value="MFS_trans_sf"/>
</dbReference>
<sequence>MKAGISPRVRGNFRCDLYAAVLFSGFNVVFNQFYVPIAIRAGATPLEVGLLTAAPAFGMLFSPLWGRRIAGRDPKPFVILPNLAGRSLVLLPALFGEPWAFIAASLAFHLLMGVQAPAYAALMTRVYPGEVRGRLMGSVRVAMGLCMIPLSYAVGKWLDVAGPFWPLVAAALFGVASSLALLPLRPLESLPASGSPERPTNENRQEKGRSSLKGNRALAVFLIATSFAGFGNLIANPIYQIIQVRHLGLTDSEIGTARTVYVACLLAAYLIGGRAIDQMPVRNVLSCGLLAYAVVPMMYAFVPHYGTVLVASGVQGVGDAIWDIGILNYVFRIAPGREAAVFSLHLMLFGIRGSIAPFLSTGLVGVAPFSVILAAASLCGWIGAVLFFTAESPLLRRSLRSLGRNLGRNASECGGDRPWTT</sequence>
<evidence type="ECO:0000313" key="3">
    <source>
        <dbReference type="EMBL" id="PDO09757.1"/>
    </source>
</evidence>
<proteinExistence type="predicted"/>
<keyword evidence="2" id="KW-0812">Transmembrane</keyword>
<organism evidence="3 4">
    <name type="scientific">Candidatus Reconcilbacillus cellulovorans</name>
    <dbReference type="NCBI Taxonomy" id="1906605"/>
    <lineage>
        <taxon>Bacteria</taxon>
        <taxon>Bacillati</taxon>
        <taxon>Bacillota</taxon>
        <taxon>Bacilli</taxon>
        <taxon>Bacillales</taxon>
        <taxon>Paenibacillaceae</taxon>
        <taxon>Candidatus Reconcilbacillus</taxon>
    </lineage>
</organism>
<dbReference type="AlphaFoldDB" id="A0A2A6DZ28"/>
<accession>A0A2A6DZ28</accession>
<feature type="transmembrane region" description="Helical" evidence="2">
    <location>
        <begin position="15"/>
        <end position="34"/>
    </location>
</feature>
<dbReference type="GO" id="GO:0022857">
    <property type="term" value="F:transmembrane transporter activity"/>
    <property type="evidence" value="ECO:0007669"/>
    <property type="project" value="InterPro"/>
</dbReference>
<name>A0A2A6DZ28_9BACL</name>
<gene>
    <name evidence="3" type="ORF">BLM47_10745</name>
</gene>
<evidence type="ECO:0000313" key="4">
    <source>
        <dbReference type="Proteomes" id="UP000243688"/>
    </source>
</evidence>
<dbReference type="Pfam" id="PF07690">
    <property type="entry name" value="MFS_1"/>
    <property type="match status" value="1"/>
</dbReference>
<evidence type="ECO:0008006" key="5">
    <source>
        <dbReference type="Google" id="ProtNLM"/>
    </source>
</evidence>
<evidence type="ECO:0000256" key="1">
    <source>
        <dbReference type="ARBA" id="ARBA00004651"/>
    </source>
</evidence>
<feature type="transmembrane region" description="Helical" evidence="2">
    <location>
        <begin position="134"/>
        <end position="152"/>
    </location>
</feature>
<feature type="transmembrane region" description="Helical" evidence="2">
    <location>
        <begin position="217"/>
        <end position="242"/>
    </location>
</feature>
<dbReference type="InterPro" id="IPR052528">
    <property type="entry name" value="Sugar_transport-like"/>
</dbReference>
<dbReference type="GO" id="GO:0005886">
    <property type="term" value="C:plasma membrane"/>
    <property type="evidence" value="ECO:0007669"/>
    <property type="project" value="UniProtKB-SubCell"/>
</dbReference>
<feature type="transmembrane region" description="Helical" evidence="2">
    <location>
        <begin position="46"/>
        <end position="65"/>
    </location>
</feature>